<evidence type="ECO:0000313" key="3">
    <source>
        <dbReference type="Proteomes" id="UP000184509"/>
    </source>
</evidence>
<organism evidence="2 3">
    <name type="scientific">Bacteroides luti</name>
    <dbReference type="NCBI Taxonomy" id="1297750"/>
    <lineage>
        <taxon>Bacteria</taxon>
        <taxon>Pseudomonadati</taxon>
        <taxon>Bacteroidota</taxon>
        <taxon>Bacteroidia</taxon>
        <taxon>Bacteroidales</taxon>
        <taxon>Bacteroidaceae</taxon>
        <taxon>Bacteroides</taxon>
    </lineage>
</organism>
<dbReference type="Proteomes" id="UP000184509">
    <property type="component" value="Unassembled WGS sequence"/>
</dbReference>
<feature type="domain" description="N-acetylmuramoyl-L-alanine amidase" evidence="1">
    <location>
        <begin position="1"/>
        <end position="127"/>
    </location>
</feature>
<sequence>MRKINLIVIHCSATCEDKTFTERDVDTAHRARGFRSAGYHFYVRKDGAIKSMRPLQEQGAHVLGYNAHSIGICYEGGLDKNGTPADTRTPEQKHSLRVLVLTLLKDFPGCRVTGHRDLSPDRNGNGVVDSSEWVKFCPGFDVKELLSKNF</sequence>
<name>A0A1M5BF46_9BACE</name>
<dbReference type="CDD" id="cd06583">
    <property type="entry name" value="PGRP"/>
    <property type="match status" value="1"/>
</dbReference>
<dbReference type="GO" id="GO:0009253">
    <property type="term" value="P:peptidoglycan catabolic process"/>
    <property type="evidence" value="ECO:0007669"/>
    <property type="project" value="InterPro"/>
</dbReference>
<dbReference type="Gene3D" id="3.40.80.10">
    <property type="entry name" value="Peptidoglycan recognition protein-like"/>
    <property type="match status" value="1"/>
</dbReference>
<reference evidence="2 3" key="1">
    <citation type="submission" date="2016-11" db="EMBL/GenBank/DDBJ databases">
        <authorList>
            <person name="Jaros S."/>
            <person name="Januszkiewicz K."/>
            <person name="Wedrychowicz H."/>
        </authorList>
    </citation>
    <scope>NUCLEOTIDE SEQUENCE [LARGE SCALE GENOMIC DNA]</scope>
    <source>
        <strain evidence="2 3">DSM 26991</strain>
    </source>
</reference>
<proteinExistence type="predicted"/>
<accession>A0A1M5BF46</accession>
<dbReference type="GO" id="GO:0008745">
    <property type="term" value="F:N-acetylmuramoyl-L-alanine amidase activity"/>
    <property type="evidence" value="ECO:0007669"/>
    <property type="project" value="InterPro"/>
</dbReference>
<dbReference type="InterPro" id="IPR018247">
    <property type="entry name" value="EF_Hand_1_Ca_BS"/>
</dbReference>
<dbReference type="AlphaFoldDB" id="A0A1M5BF46"/>
<dbReference type="EMBL" id="FQTV01000008">
    <property type="protein sequence ID" value="SHF41070.1"/>
    <property type="molecule type" value="Genomic_DNA"/>
</dbReference>
<dbReference type="InterPro" id="IPR036505">
    <property type="entry name" value="Amidase/PGRP_sf"/>
</dbReference>
<dbReference type="Pfam" id="PF01510">
    <property type="entry name" value="Amidase_2"/>
    <property type="match status" value="1"/>
</dbReference>
<dbReference type="PANTHER" id="PTHR11022:SF41">
    <property type="entry name" value="PEPTIDOGLYCAN-RECOGNITION PROTEIN LC-RELATED"/>
    <property type="match status" value="1"/>
</dbReference>
<dbReference type="PANTHER" id="PTHR11022">
    <property type="entry name" value="PEPTIDOGLYCAN RECOGNITION PROTEIN"/>
    <property type="match status" value="1"/>
</dbReference>
<dbReference type="OrthoDB" id="1037861at2"/>
<keyword evidence="3" id="KW-1185">Reference proteome</keyword>
<evidence type="ECO:0000313" key="2">
    <source>
        <dbReference type="EMBL" id="SHF41070.1"/>
    </source>
</evidence>
<dbReference type="SUPFAM" id="SSF55846">
    <property type="entry name" value="N-acetylmuramoyl-L-alanine amidase-like"/>
    <property type="match status" value="1"/>
</dbReference>
<dbReference type="FunFam" id="3.40.80.10:FF:000008">
    <property type="entry name" value="N-acetylmuramoyl-L-alanine amidase"/>
    <property type="match status" value="1"/>
</dbReference>
<dbReference type="RefSeq" id="WP_073401379.1">
    <property type="nucleotide sequence ID" value="NZ_FQTV01000008.1"/>
</dbReference>
<dbReference type="InterPro" id="IPR002502">
    <property type="entry name" value="Amidase_domain"/>
</dbReference>
<gene>
    <name evidence="2" type="ORF">SAMN05444405_10891</name>
</gene>
<dbReference type="PROSITE" id="PS00018">
    <property type="entry name" value="EF_HAND_1"/>
    <property type="match status" value="1"/>
</dbReference>
<dbReference type="STRING" id="1297750.SAMN05444405_10891"/>
<dbReference type="SMART" id="SM00644">
    <property type="entry name" value="Ami_2"/>
    <property type="match status" value="1"/>
</dbReference>
<dbReference type="InterPro" id="IPR015510">
    <property type="entry name" value="PGRP"/>
</dbReference>
<evidence type="ECO:0000259" key="1">
    <source>
        <dbReference type="SMART" id="SM00644"/>
    </source>
</evidence>
<protein>
    <submittedName>
        <fullName evidence="2">N-acetylmuramoyl-L-alanine amidase</fullName>
    </submittedName>
</protein>